<proteinExistence type="predicted"/>
<organism evidence="1">
    <name type="scientific">Schistosoma curassoni</name>
    <dbReference type="NCBI Taxonomy" id="6186"/>
    <lineage>
        <taxon>Eukaryota</taxon>
        <taxon>Metazoa</taxon>
        <taxon>Spiralia</taxon>
        <taxon>Lophotrochozoa</taxon>
        <taxon>Platyhelminthes</taxon>
        <taxon>Trematoda</taxon>
        <taxon>Digenea</taxon>
        <taxon>Strigeidida</taxon>
        <taxon>Schistosomatoidea</taxon>
        <taxon>Schistosomatidae</taxon>
        <taxon>Schistosoma</taxon>
    </lineage>
</organism>
<dbReference type="AlphaFoldDB" id="A0A183JLA6"/>
<protein>
    <submittedName>
        <fullName evidence="1">Glycosyl transferase</fullName>
    </submittedName>
</protein>
<evidence type="ECO:0000313" key="1">
    <source>
        <dbReference type="WBParaSite" id="SCUD_0000348701-mRNA-1"/>
    </source>
</evidence>
<reference evidence="1" key="1">
    <citation type="submission" date="2016-06" db="UniProtKB">
        <authorList>
            <consortium name="WormBaseParasite"/>
        </authorList>
    </citation>
    <scope>IDENTIFICATION</scope>
</reference>
<dbReference type="WBParaSite" id="SCUD_0000348701-mRNA-1">
    <property type="protein sequence ID" value="SCUD_0000348701-mRNA-1"/>
    <property type="gene ID" value="SCUD_0000348701"/>
</dbReference>
<name>A0A183JLA6_9TREM</name>
<accession>A0A183JLA6</accession>
<sequence>MTIYVSINYHFYVDEFHTVKHLNRKNYLLVNHHEIQLIHEA</sequence>